<feature type="domain" description="WH1" evidence="2">
    <location>
        <begin position="24"/>
        <end position="135"/>
    </location>
</feature>
<evidence type="ECO:0000313" key="3">
    <source>
        <dbReference type="EMBL" id="KAF6024226.1"/>
    </source>
</evidence>
<evidence type="ECO:0000259" key="2">
    <source>
        <dbReference type="PROSITE" id="PS50229"/>
    </source>
</evidence>
<dbReference type="Proteomes" id="UP000593567">
    <property type="component" value="Unassembled WGS sequence"/>
</dbReference>
<dbReference type="PANTHER" id="PTHR11202">
    <property type="entry name" value="SPROUTY-RELATED, EVH1 DOMAIN-CONTAINING PROTEIN FAMILY MEMBER"/>
    <property type="match status" value="1"/>
</dbReference>
<reference evidence="3" key="1">
    <citation type="submission" date="2020-06" db="EMBL/GenBank/DDBJ databases">
        <title>Draft genome of Bugula neritina, a colonial animal packing powerful symbionts and potential medicines.</title>
        <authorList>
            <person name="Rayko M."/>
        </authorList>
    </citation>
    <scope>NUCLEOTIDE SEQUENCE [LARGE SCALE GENOMIC DNA]</scope>
    <source>
        <strain evidence="3">Kwan_BN1</strain>
    </source>
</reference>
<dbReference type="OrthoDB" id="5786858at2759"/>
<feature type="region of interest" description="Disordered" evidence="1">
    <location>
        <begin position="356"/>
        <end position="377"/>
    </location>
</feature>
<dbReference type="InterPro" id="IPR011993">
    <property type="entry name" value="PH-like_dom_sf"/>
</dbReference>
<dbReference type="EMBL" id="VXIV02002605">
    <property type="protein sequence ID" value="KAF6024226.1"/>
    <property type="molecule type" value="Genomic_DNA"/>
</dbReference>
<dbReference type="PANTHER" id="PTHR11202:SF3">
    <property type="entry name" value="SPROUTY-RELATED PROTEIN WITH EVH-1 DOMAIN, ISOFORM C"/>
    <property type="match status" value="1"/>
</dbReference>
<dbReference type="InterPro" id="IPR000697">
    <property type="entry name" value="WH1/EVH1_dom"/>
</dbReference>
<dbReference type="PROSITE" id="PS50229">
    <property type="entry name" value="WH1"/>
    <property type="match status" value="1"/>
</dbReference>
<feature type="region of interest" description="Disordered" evidence="1">
    <location>
        <begin position="158"/>
        <end position="254"/>
    </location>
</feature>
<organism evidence="3 4">
    <name type="scientific">Bugula neritina</name>
    <name type="common">Brown bryozoan</name>
    <name type="synonym">Sertularia neritina</name>
    <dbReference type="NCBI Taxonomy" id="10212"/>
    <lineage>
        <taxon>Eukaryota</taxon>
        <taxon>Metazoa</taxon>
        <taxon>Spiralia</taxon>
        <taxon>Lophotrochozoa</taxon>
        <taxon>Bryozoa</taxon>
        <taxon>Gymnolaemata</taxon>
        <taxon>Cheilostomatida</taxon>
        <taxon>Flustrina</taxon>
        <taxon>Buguloidea</taxon>
        <taxon>Bugulidae</taxon>
        <taxon>Bugula</taxon>
    </lineage>
</organism>
<feature type="compositionally biased region" description="Basic and acidic residues" evidence="1">
    <location>
        <begin position="168"/>
        <end position="183"/>
    </location>
</feature>
<feature type="region of interest" description="Disordered" evidence="1">
    <location>
        <begin position="288"/>
        <end position="321"/>
    </location>
</feature>
<name>A0A7J7JF50_BUGNE</name>
<dbReference type="GO" id="GO:0019901">
    <property type="term" value="F:protein kinase binding"/>
    <property type="evidence" value="ECO:0007669"/>
    <property type="project" value="TreeGrafter"/>
</dbReference>
<evidence type="ECO:0000313" key="4">
    <source>
        <dbReference type="Proteomes" id="UP000593567"/>
    </source>
</evidence>
<feature type="compositionally biased region" description="Polar residues" evidence="1">
    <location>
        <begin position="216"/>
        <end position="232"/>
    </location>
</feature>
<dbReference type="AlphaFoldDB" id="A0A7J7JF50"/>
<evidence type="ECO:0000256" key="1">
    <source>
        <dbReference type="SAM" id="MobiDB-lite"/>
    </source>
</evidence>
<proteinExistence type="predicted"/>
<feature type="compositionally biased region" description="Polar residues" evidence="1">
    <location>
        <begin position="288"/>
        <end position="309"/>
    </location>
</feature>
<dbReference type="GO" id="GO:0043409">
    <property type="term" value="P:negative regulation of MAPK cascade"/>
    <property type="evidence" value="ECO:0007669"/>
    <property type="project" value="TreeGrafter"/>
</dbReference>
<gene>
    <name evidence="3" type="ORF">EB796_017478</name>
</gene>
<comment type="caution">
    <text evidence="3">The sequence shown here is derived from an EMBL/GenBank/DDBJ whole genome shotgun (WGS) entry which is preliminary data.</text>
</comment>
<protein>
    <submittedName>
        <fullName evidence="3">SPRED1</fullName>
    </submittedName>
</protein>
<keyword evidence="4" id="KW-1185">Reference proteome</keyword>
<dbReference type="SMART" id="SM00461">
    <property type="entry name" value="WH1"/>
    <property type="match status" value="1"/>
</dbReference>
<dbReference type="Gene3D" id="2.30.29.30">
    <property type="entry name" value="Pleckstrin-homology domain (PH domain)/Phosphotyrosine-binding domain (PTB)"/>
    <property type="match status" value="1"/>
</dbReference>
<sequence>MKVISYNDISSNVFSSCESLTSTLPSPSDNSLIQVKARALTKDESTGLWKQIKGNPVAIVNLKKEGENDYYITAHRLQEHQELFNCKLKPNTHYQRGDATFHHWNIDSQKHGLTFLHMGEARRFEQLVRKAIADISPSVGSVSEEDIFLKPEDTRDIKVPLRPHKPRRLTEEYRVSESKDSLRQHKSCSSSSEEESRCVSQPLPASVDNPTVLIIDTSQPPTPHLTQPTSHSSPEHAKGVVSSPEAASTGEVIPKKGVDADKALALTPGGITRDTSSKTNSNIYVIQTGSAASPGTPPAHSTSAPSRTAKSPKPVSLPAVPCRGQYSDYRNDYYMKQGQQRAVEIESQRDSDDLTDLNLKAVKNTPPLPRKKKRHRQGMQLCCFRIERERNSDESV</sequence>
<dbReference type="SUPFAM" id="SSF50729">
    <property type="entry name" value="PH domain-like"/>
    <property type="match status" value="1"/>
</dbReference>
<accession>A0A7J7JF50</accession>
<dbReference type="Pfam" id="PF00568">
    <property type="entry name" value="WH1"/>
    <property type="match status" value="1"/>
</dbReference>